<evidence type="ECO:0000256" key="3">
    <source>
        <dbReference type="ARBA" id="ARBA00022771"/>
    </source>
</evidence>
<dbReference type="Pfam" id="PF23317">
    <property type="entry name" value="YVC1_C"/>
    <property type="match status" value="1"/>
</dbReference>
<name>A0A4U7B9C5_9PEZI</name>
<keyword evidence="3 5" id="KW-0863">Zinc-finger</keyword>
<feature type="transmembrane region" description="Helical" evidence="7">
    <location>
        <begin position="277"/>
        <end position="296"/>
    </location>
</feature>
<dbReference type="PROSITE" id="PS00028">
    <property type="entry name" value="ZINC_FINGER_C2H2_1"/>
    <property type="match status" value="2"/>
</dbReference>
<dbReference type="GO" id="GO:0008270">
    <property type="term" value="F:zinc ion binding"/>
    <property type="evidence" value="ECO:0007669"/>
    <property type="project" value="UniProtKB-KW"/>
</dbReference>
<evidence type="ECO:0000256" key="6">
    <source>
        <dbReference type="SAM" id="MobiDB-lite"/>
    </source>
</evidence>
<evidence type="ECO:0000313" key="10">
    <source>
        <dbReference type="Proteomes" id="UP000308133"/>
    </source>
</evidence>
<keyword evidence="1" id="KW-0479">Metal-binding</keyword>
<dbReference type="SUPFAM" id="SSF57667">
    <property type="entry name" value="beta-beta-alpha zinc fingers"/>
    <property type="match status" value="1"/>
</dbReference>
<dbReference type="FunFam" id="3.30.160.60:FF:000100">
    <property type="entry name" value="Zinc finger 45-like"/>
    <property type="match status" value="1"/>
</dbReference>
<dbReference type="AlphaFoldDB" id="A0A4U7B9C5"/>
<gene>
    <name evidence="9" type="ORF">C1H76_2114</name>
</gene>
<reference evidence="9 10" key="1">
    <citation type="submission" date="2018-02" db="EMBL/GenBank/DDBJ databases">
        <title>Draft genome sequences of Elsinoe sp., causing black scab on jojoba.</title>
        <authorList>
            <person name="Stodart B."/>
            <person name="Jeffress S."/>
            <person name="Ash G."/>
            <person name="Arun Chinnappa K."/>
        </authorList>
    </citation>
    <scope>NUCLEOTIDE SEQUENCE [LARGE SCALE GENOMIC DNA]</scope>
    <source>
        <strain evidence="9 10">Hillstone_2</strain>
    </source>
</reference>
<dbReference type="InterPro" id="IPR056336">
    <property type="entry name" value="YVC1_C"/>
</dbReference>
<evidence type="ECO:0000256" key="7">
    <source>
        <dbReference type="SAM" id="Phobius"/>
    </source>
</evidence>
<feature type="domain" description="C2H2-type" evidence="8">
    <location>
        <begin position="648"/>
        <end position="678"/>
    </location>
</feature>
<feature type="compositionally biased region" description="Basic and acidic residues" evidence="6">
    <location>
        <begin position="732"/>
        <end position="741"/>
    </location>
</feature>
<dbReference type="Pfam" id="PF00096">
    <property type="entry name" value="zf-C2H2"/>
    <property type="match status" value="3"/>
</dbReference>
<dbReference type="InterPro" id="IPR036236">
    <property type="entry name" value="Znf_C2H2_sf"/>
</dbReference>
<feature type="region of interest" description="Disordered" evidence="6">
    <location>
        <begin position="126"/>
        <end position="177"/>
    </location>
</feature>
<feature type="domain" description="C2H2-type" evidence="8">
    <location>
        <begin position="618"/>
        <end position="645"/>
    </location>
</feature>
<keyword evidence="2" id="KW-0677">Repeat</keyword>
<keyword evidence="4" id="KW-0862">Zinc</keyword>
<dbReference type="InterPro" id="IPR013087">
    <property type="entry name" value="Znf_C2H2_type"/>
</dbReference>
<proteinExistence type="predicted"/>
<feature type="region of interest" description="Disordered" evidence="6">
    <location>
        <begin position="571"/>
        <end position="614"/>
    </location>
</feature>
<dbReference type="SMART" id="SM00355">
    <property type="entry name" value="ZnF_C2H2"/>
    <property type="match status" value="3"/>
</dbReference>
<evidence type="ECO:0000256" key="5">
    <source>
        <dbReference type="PROSITE-ProRule" id="PRU00042"/>
    </source>
</evidence>
<feature type="compositionally biased region" description="Basic and acidic residues" evidence="6">
    <location>
        <begin position="695"/>
        <end position="710"/>
    </location>
</feature>
<keyword evidence="7" id="KW-1133">Transmembrane helix</keyword>
<protein>
    <submittedName>
        <fullName evidence="9">C2H2 type zinc finger domain-containing protein 3</fullName>
    </submittedName>
</protein>
<evidence type="ECO:0000256" key="2">
    <source>
        <dbReference type="ARBA" id="ARBA00022737"/>
    </source>
</evidence>
<feature type="transmembrane region" description="Helical" evidence="7">
    <location>
        <begin position="252"/>
        <end position="270"/>
    </location>
</feature>
<dbReference type="Gene3D" id="3.30.160.60">
    <property type="entry name" value="Classic Zinc Finger"/>
    <property type="match status" value="2"/>
</dbReference>
<feature type="transmembrane region" description="Helical" evidence="7">
    <location>
        <begin position="407"/>
        <end position="429"/>
    </location>
</feature>
<dbReference type="PANTHER" id="PTHR35859">
    <property type="entry name" value="NONSELECTIVE CATION CHANNEL PROTEIN"/>
    <property type="match status" value="1"/>
</dbReference>
<comment type="caution">
    <text evidence="9">The sequence shown here is derived from an EMBL/GenBank/DDBJ whole genome shotgun (WGS) entry which is preliminary data.</text>
</comment>
<sequence length="741" mass="83767">MSNTFSITLPNIHGAEDFDDVARKLAIYVVKAVREPATFQELRKSKGRSLEPLCRYLTTRVHHPAIVSSLMALSGHFSALEDDDEEGVNLARSQACEYVALRYTSQLSDRELIDCLLEDVPEPADVTETDAERQADVQRENSPLLGYGRSRRGSRPDSPFGLDGFHEPSENSPTPDQTHLIDNVTGLNALEIAAVSGAKKFMADRSIQRIITAIWDGDITFWSSLSIDSSKHAHIYKARSADPYARLRVPKYLKWFEVAFFLGFLVLYYIVLVEKSFHHVTTAEILLYIWLASFAYNGDSSSSLSMKSPADESVEFGEFWDAGTAFYLSDFWTLWDVGIVVTGAAFLVCRIVGLGQGNRRVIDTSFDILAMEALFLVPRICSLLSLHPYFGTLLPCLRDMTKDFIKFLSLVVILYLVSPTDMATLLNAYPSAHQLMNERMPVYPNAGNMSFVSGPWQEQSDFVTMPSMADNNAYLRQNQPLNESNPWMFRPSPSVHDLDFASEVSAAPSPFQHSADESNFRALYRASPQIKTEDSDSGLSMFRTCSVVPSNSYQPPPHSYQFPITPVVKEERVSPNPDAGSPERSVSSQSRSPEEGSSAVTESRRQKRTYANEDTAKHQCHICKQFFQRSYNLKSHMKTHDPSRARLYVCEFPDCDKSFERRADLTRHFDSVHLRDRKFPCTQCGARFTRKDTARRHMEDGCSRRPDMKVRRGGQSSRRGRHRSTSDAGMYGKEEEPTEWH</sequence>
<keyword evidence="7" id="KW-0472">Membrane</keyword>
<dbReference type="PANTHER" id="PTHR35859:SF5">
    <property type="entry name" value="ION TRANSPORT DOMAIN-CONTAINING PROTEIN"/>
    <property type="match status" value="1"/>
</dbReference>
<organism evidence="9 10">
    <name type="scientific">Elsinoe australis</name>
    <dbReference type="NCBI Taxonomy" id="40998"/>
    <lineage>
        <taxon>Eukaryota</taxon>
        <taxon>Fungi</taxon>
        <taxon>Dikarya</taxon>
        <taxon>Ascomycota</taxon>
        <taxon>Pezizomycotina</taxon>
        <taxon>Dothideomycetes</taxon>
        <taxon>Dothideomycetidae</taxon>
        <taxon>Myriangiales</taxon>
        <taxon>Elsinoaceae</taxon>
        <taxon>Elsinoe</taxon>
    </lineage>
</organism>
<dbReference type="EMBL" id="PTQR01000028">
    <property type="protein sequence ID" value="TKX25466.1"/>
    <property type="molecule type" value="Genomic_DNA"/>
</dbReference>
<dbReference type="PROSITE" id="PS50157">
    <property type="entry name" value="ZINC_FINGER_C2H2_2"/>
    <property type="match status" value="3"/>
</dbReference>
<dbReference type="Proteomes" id="UP000308133">
    <property type="component" value="Unassembled WGS sequence"/>
</dbReference>
<accession>A0A4U7B9C5</accession>
<evidence type="ECO:0000259" key="8">
    <source>
        <dbReference type="PROSITE" id="PS50157"/>
    </source>
</evidence>
<feature type="compositionally biased region" description="Basic and acidic residues" evidence="6">
    <location>
        <begin position="130"/>
        <end position="139"/>
    </location>
</feature>
<feature type="transmembrane region" description="Helical" evidence="7">
    <location>
        <begin position="332"/>
        <end position="354"/>
    </location>
</feature>
<feature type="domain" description="C2H2-type" evidence="8">
    <location>
        <begin position="679"/>
        <end position="706"/>
    </location>
</feature>
<dbReference type="InterPro" id="IPR052971">
    <property type="entry name" value="TRP_calcium_channel"/>
</dbReference>
<evidence type="ECO:0000256" key="1">
    <source>
        <dbReference type="ARBA" id="ARBA00022723"/>
    </source>
</evidence>
<keyword evidence="7" id="KW-0812">Transmembrane</keyword>
<feature type="compositionally biased region" description="Low complexity" evidence="6">
    <location>
        <begin position="580"/>
        <end position="598"/>
    </location>
</feature>
<evidence type="ECO:0000313" key="9">
    <source>
        <dbReference type="EMBL" id="TKX25466.1"/>
    </source>
</evidence>
<feature type="region of interest" description="Disordered" evidence="6">
    <location>
        <begin position="695"/>
        <end position="741"/>
    </location>
</feature>
<evidence type="ECO:0000256" key="4">
    <source>
        <dbReference type="ARBA" id="ARBA00022833"/>
    </source>
</evidence>